<sequence>MSKTKSATKATKPSKDTLTKVKDAGVTKPAQTTKAKSKEVAKQVAAKEEKKEKKSKKSKKEPTPEPESESESESSESESEVEVKKSSANGKTNGVKKTAAKEESSDESESSGSDSDEEEAPAPKKVADKKVNGAKAPAKRDQSSDESGSESSDDDDETPAAVLGTAPPVDKAKEESSEDDSDASSDEEEAAKPKTKSAKAETSDDSEDDDDSDDSESEEEAKLEKPAAKVNKRKAEEEAEPITKKAKTDDAETGKSKNLFVGNLSWNIDEDWLRSTFEEHGELTGARVMTDRATGRSKGFGYVEFANAEDASAAYEAKKGFELDGRELNVDYASVKPDNKDKLDNRRKSYGDQLSEPSSTLFVGNLSFDVGQEQVTEAFTPYGTVKGIRLPTDRETGQPKGYGYVEFDTADDAKAALEAMQGGYIGNRPVRLDYSTGRPQNNDSNGGRGGRGGFGGGFGGRGRGGDRGRGGRGGFGGRGGGRGAPRGGRGGSTNRGGFGDFSGTKKSFD</sequence>
<dbReference type="EMBL" id="JAPDRQ010000059">
    <property type="protein sequence ID" value="KAJ9657769.1"/>
    <property type="molecule type" value="Genomic_DNA"/>
</dbReference>
<evidence type="ECO:0000313" key="1">
    <source>
        <dbReference type="EMBL" id="KAJ9657769.1"/>
    </source>
</evidence>
<accession>A0ACC3A9H2</accession>
<evidence type="ECO:0000313" key="2">
    <source>
        <dbReference type="Proteomes" id="UP001172386"/>
    </source>
</evidence>
<dbReference type="Proteomes" id="UP001172386">
    <property type="component" value="Unassembled WGS sequence"/>
</dbReference>
<proteinExistence type="predicted"/>
<name>A0ACC3A9H2_9EURO</name>
<comment type="caution">
    <text evidence="1">The sequence shown here is derived from an EMBL/GenBank/DDBJ whole genome shotgun (WGS) entry which is preliminary data.</text>
</comment>
<organism evidence="1 2">
    <name type="scientific">Neophaeococcomyces mojaviensis</name>
    <dbReference type="NCBI Taxonomy" id="3383035"/>
    <lineage>
        <taxon>Eukaryota</taxon>
        <taxon>Fungi</taxon>
        <taxon>Dikarya</taxon>
        <taxon>Ascomycota</taxon>
        <taxon>Pezizomycotina</taxon>
        <taxon>Eurotiomycetes</taxon>
        <taxon>Chaetothyriomycetidae</taxon>
        <taxon>Chaetothyriales</taxon>
        <taxon>Chaetothyriales incertae sedis</taxon>
        <taxon>Neophaeococcomyces</taxon>
    </lineage>
</organism>
<reference evidence="1" key="1">
    <citation type="submission" date="2022-10" db="EMBL/GenBank/DDBJ databases">
        <title>Culturing micro-colonial fungi from biological soil crusts in the Mojave desert and describing Neophaeococcomyces mojavensis, and introducing the new genera and species Taxawa tesnikishii.</title>
        <authorList>
            <person name="Kurbessoian T."/>
            <person name="Stajich J.E."/>
        </authorList>
    </citation>
    <scope>NUCLEOTIDE SEQUENCE</scope>
    <source>
        <strain evidence="1">JES_112</strain>
    </source>
</reference>
<protein>
    <submittedName>
        <fullName evidence="1">Nuclear localization sequence binding protein</fullName>
    </submittedName>
</protein>
<keyword evidence="2" id="KW-1185">Reference proteome</keyword>
<gene>
    <name evidence="1" type="primary">NSR1</name>
    <name evidence="1" type="ORF">H2198_004076</name>
</gene>